<protein>
    <submittedName>
        <fullName evidence="1">Unannotated protein</fullName>
    </submittedName>
</protein>
<gene>
    <name evidence="1" type="ORF">UFOPK2786_00510</name>
</gene>
<name>A0A6J6SNL0_9ZZZZ</name>
<proteinExistence type="predicted"/>
<evidence type="ECO:0000313" key="1">
    <source>
        <dbReference type="EMBL" id="CAB4736350.1"/>
    </source>
</evidence>
<dbReference type="EMBL" id="CAEZYW010000056">
    <property type="protein sequence ID" value="CAB4736350.1"/>
    <property type="molecule type" value="Genomic_DNA"/>
</dbReference>
<sequence>MTMHLSDSLHAARDELHARASLQGGAFRRSDLPGWGMDDATLRALIRRRLALRLRHGIYADVSVLDAARADEARMHMLDLSAAILSLDHPAYAFGQSAAVLHGLPLPHRVPRNLSLVRPLRSDLRALRRSSAHAITLPNLTVVTHDIEPATTARLDGLPVVARHLAAVSTAAQLPLDWAVGVLDSVLWGEPEAMELLRAILAEWPFLRGSGTVRRALELARPGAQTILESLSRVRLCRAGLPEPRLQVAIYDEDGLIGYVDMLWDDLGVVGEADGALKYGDQQVIYKEKVREDRIRGKGLQVVRWGWDDMNHRVDRVAEQIWRAARRTA</sequence>
<accession>A0A6J6SNL0</accession>
<reference evidence="1" key="1">
    <citation type="submission" date="2020-05" db="EMBL/GenBank/DDBJ databases">
        <authorList>
            <person name="Chiriac C."/>
            <person name="Salcher M."/>
            <person name="Ghai R."/>
            <person name="Kavagutti S V."/>
        </authorList>
    </citation>
    <scope>NUCLEOTIDE SEQUENCE</scope>
</reference>
<dbReference type="AlphaFoldDB" id="A0A6J6SNL0"/>
<organism evidence="1">
    <name type="scientific">freshwater metagenome</name>
    <dbReference type="NCBI Taxonomy" id="449393"/>
    <lineage>
        <taxon>unclassified sequences</taxon>
        <taxon>metagenomes</taxon>
        <taxon>ecological metagenomes</taxon>
    </lineage>
</organism>